<keyword evidence="1" id="KW-0732">Signal</keyword>
<reference evidence="2" key="2">
    <citation type="submission" date="2021-05" db="EMBL/GenBank/DDBJ databases">
        <authorList>
            <person name="Pain A."/>
        </authorList>
    </citation>
    <scope>NUCLEOTIDE SEQUENCE</scope>
    <source>
        <strain evidence="2">1802A</strain>
    </source>
</reference>
<protein>
    <submittedName>
        <fullName evidence="2">Membrane protein</fullName>
    </submittedName>
</protein>
<dbReference type="Proteomes" id="UP001195914">
    <property type="component" value="Unassembled WGS sequence"/>
</dbReference>
<keyword evidence="3" id="KW-1185">Reference proteome</keyword>
<organism evidence="2 3">
    <name type="scientific">Babesia divergens</name>
    <dbReference type="NCBI Taxonomy" id="32595"/>
    <lineage>
        <taxon>Eukaryota</taxon>
        <taxon>Sar</taxon>
        <taxon>Alveolata</taxon>
        <taxon>Apicomplexa</taxon>
        <taxon>Aconoidasida</taxon>
        <taxon>Piroplasmida</taxon>
        <taxon>Babesiidae</taxon>
        <taxon>Babesia</taxon>
    </lineage>
</organism>
<evidence type="ECO:0000313" key="3">
    <source>
        <dbReference type="Proteomes" id="UP001195914"/>
    </source>
</evidence>
<sequence>MLAHSLVLYICILVCLQVYAKKVQHCGRYTLSALGGSGVQERTFQRRWRLNSSLVDELDAKIRRELVRLASKLPGVKGMPLKDPNFLIKEAKKVQRIIVPERQDLYLNKYWAVEKIERLGFLGDVFEWLFGPEDYVTYSAWQYRPNIFKKGGAITLELHYKIPINIGGGHSFFFEPIVVYTCDVSPGKYVPGSARFASGTVDVLTHPFLPWRRFQAGSFDITPPHLPTVFSP</sequence>
<reference evidence="2" key="1">
    <citation type="journal article" date="2014" name="Nucleic Acids Res.">
        <title>The evolutionary dynamics of variant antigen genes in Babesia reveal a history of genomic innovation underlying host-parasite interaction.</title>
        <authorList>
            <person name="Jackson A.P."/>
            <person name="Otto T.D."/>
            <person name="Darby A."/>
            <person name="Ramaprasad A."/>
            <person name="Xia D."/>
            <person name="Echaide I.E."/>
            <person name="Farber M."/>
            <person name="Gahlot S."/>
            <person name="Gamble J."/>
            <person name="Gupta D."/>
            <person name="Gupta Y."/>
            <person name="Jackson L."/>
            <person name="Malandrin L."/>
            <person name="Malas T.B."/>
            <person name="Moussa E."/>
            <person name="Nair M."/>
            <person name="Reid A.J."/>
            <person name="Sanders M."/>
            <person name="Sharma J."/>
            <person name="Tracey A."/>
            <person name="Quail M.A."/>
            <person name="Weir W."/>
            <person name="Wastling J.M."/>
            <person name="Hall N."/>
            <person name="Willadsen P."/>
            <person name="Lingelbach K."/>
            <person name="Shiels B."/>
            <person name="Tait A."/>
            <person name="Berriman M."/>
            <person name="Allred D.R."/>
            <person name="Pain A."/>
        </authorList>
    </citation>
    <scope>NUCLEOTIDE SEQUENCE</scope>
    <source>
        <strain evidence="2">1802A</strain>
    </source>
</reference>
<evidence type="ECO:0000313" key="2">
    <source>
        <dbReference type="EMBL" id="KAK1939446.1"/>
    </source>
</evidence>
<evidence type="ECO:0000256" key="1">
    <source>
        <dbReference type="SAM" id="SignalP"/>
    </source>
</evidence>
<feature type="signal peptide" evidence="1">
    <location>
        <begin position="1"/>
        <end position="20"/>
    </location>
</feature>
<accession>A0AAD9GJ31</accession>
<proteinExistence type="predicted"/>
<feature type="chain" id="PRO_5042161023" evidence="1">
    <location>
        <begin position="21"/>
        <end position="232"/>
    </location>
</feature>
<dbReference type="AlphaFoldDB" id="A0AAD9GJ31"/>
<comment type="caution">
    <text evidence="2">The sequence shown here is derived from an EMBL/GenBank/DDBJ whole genome shotgun (WGS) entry which is preliminary data.</text>
</comment>
<name>A0AAD9GJ31_BABDI</name>
<dbReference type="EMBL" id="JAHBMH010000007">
    <property type="protein sequence ID" value="KAK1939446.1"/>
    <property type="molecule type" value="Genomic_DNA"/>
</dbReference>
<gene>
    <name evidence="2" type="ORF">X943_000112</name>
</gene>